<reference evidence="3 4" key="1">
    <citation type="journal article" date="2012" name="Science">
        <title>The Paleozoic origin of enzymatic lignin decomposition reconstructed from 31 fungal genomes.</title>
        <authorList>
            <person name="Floudas D."/>
            <person name="Binder M."/>
            <person name="Riley R."/>
            <person name="Barry K."/>
            <person name="Blanchette R.A."/>
            <person name="Henrissat B."/>
            <person name="Martinez A.T."/>
            <person name="Otillar R."/>
            <person name="Spatafora J.W."/>
            <person name="Yadav J.S."/>
            <person name="Aerts A."/>
            <person name="Benoit I."/>
            <person name="Boyd A."/>
            <person name="Carlson A."/>
            <person name="Copeland A."/>
            <person name="Coutinho P.M."/>
            <person name="de Vries R.P."/>
            <person name="Ferreira P."/>
            <person name="Findley K."/>
            <person name="Foster B."/>
            <person name="Gaskell J."/>
            <person name="Glotzer D."/>
            <person name="Gorecki P."/>
            <person name="Heitman J."/>
            <person name="Hesse C."/>
            <person name="Hori C."/>
            <person name="Igarashi K."/>
            <person name="Jurgens J.A."/>
            <person name="Kallen N."/>
            <person name="Kersten P."/>
            <person name="Kohler A."/>
            <person name="Kuees U."/>
            <person name="Kumar T.K.A."/>
            <person name="Kuo A."/>
            <person name="LaButti K."/>
            <person name="Larrondo L.F."/>
            <person name="Lindquist E."/>
            <person name="Ling A."/>
            <person name="Lombard V."/>
            <person name="Lucas S."/>
            <person name="Lundell T."/>
            <person name="Martin R."/>
            <person name="McLaughlin D.J."/>
            <person name="Morgenstern I."/>
            <person name="Morin E."/>
            <person name="Murat C."/>
            <person name="Nagy L.G."/>
            <person name="Nolan M."/>
            <person name="Ohm R.A."/>
            <person name="Patyshakuliyeva A."/>
            <person name="Rokas A."/>
            <person name="Ruiz-Duenas F.J."/>
            <person name="Sabat G."/>
            <person name="Salamov A."/>
            <person name="Samejima M."/>
            <person name="Schmutz J."/>
            <person name="Slot J.C."/>
            <person name="St John F."/>
            <person name="Stenlid J."/>
            <person name="Sun H."/>
            <person name="Sun S."/>
            <person name="Syed K."/>
            <person name="Tsang A."/>
            <person name="Wiebenga A."/>
            <person name="Young D."/>
            <person name="Pisabarro A."/>
            <person name="Eastwood D.C."/>
            <person name="Martin F."/>
            <person name="Cullen D."/>
            <person name="Grigoriev I.V."/>
            <person name="Hibbett D.S."/>
        </authorList>
    </citation>
    <scope>NUCLEOTIDE SEQUENCE [LARGE SCALE GENOMIC DNA]</scope>
    <source>
        <strain evidence="3 4">ATCC 11539</strain>
    </source>
</reference>
<feature type="transmembrane region" description="Helical" evidence="2">
    <location>
        <begin position="240"/>
        <end position="261"/>
    </location>
</feature>
<keyword evidence="2" id="KW-0812">Transmembrane</keyword>
<evidence type="ECO:0000313" key="4">
    <source>
        <dbReference type="Proteomes" id="UP000030669"/>
    </source>
</evidence>
<dbReference type="RefSeq" id="XP_007865688.1">
    <property type="nucleotide sequence ID" value="XM_007867497.1"/>
</dbReference>
<dbReference type="OrthoDB" id="3268868at2759"/>
<keyword evidence="2" id="KW-0472">Membrane</keyword>
<dbReference type="KEGG" id="gtr:GLOTRDRAFT_121161"/>
<feature type="compositionally biased region" description="Low complexity" evidence="1">
    <location>
        <begin position="276"/>
        <end position="293"/>
    </location>
</feature>
<evidence type="ECO:0000313" key="3">
    <source>
        <dbReference type="EMBL" id="EPQ55618.1"/>
    </source>
</evidence>
<evidence type="ECO:0000256" key="1">
    <source>
        <dbReference type="SAM" id="MobiDB-lite"/>
    </source>
</evidence>
<organism evidence="3 4">
    <name type="scientific">Gloeophyllum trabeum (strain ATCC 11539 / FP-39264 / Madison 617)</name>
    <name type="common">Brown rot fungus</name>
    <dbReference type="NCBI Taxonomy" id="670483"/>
    <lineage>
        <taxon>Eukaryota</taxon>
        <taxon>Fungi</taxon>
        <taxon>Dikarya</taxon>
        <taxon>Basidiomycota</taxon>
        <taxon>Agaricomycotina</taxon>
        <taxon>Agaricomycetes</taxon>
        <taxon>Gloeophyllales</taxon>
        <taxon>Gloeophyllaceae</taxon>
        <taxon>Gloeophyllum</taxon>
    </lineage>
</organism>
<feature type="compositionally biased region" description="Polar residues" evidence="1">
    <location>
        <begin position="294"/>
        <end position="315"/>
    </location>
</feature>
<accession>S7Q849</accession>
<dbReference type="eggNOG" id="ENOG502T121">
    <property type="taxonomic scope" value="Eukaryota"/>
</dbReference>
<name>S7Q849_GLOTA</name>
<sequence>MAAPVDDLNKAYIQAQAKPRPIKPKPGQHLDVFPARLPRRCEPPLICCVVENLRPPMYLLGWHFTLEEFVARFGKGNPVHVFRDRIQEPFYAKHKGMNVAGHHQQRLFGSVNAWALGAVFTPSSAAYRLHDANAFVVFLDTNSDDGLRPMTQTDPASGYDRGLLASAPVATRAAKQGGYDVDLLDKDPYTGRPSASSSRHTLPRSPVQAEQGLPPQEDPLYAFASPNNARRKSFWRTRNGIITISVAVGIFILGAVLGGAIGGTARRRHQHSDYNTSPGASAPAGSDGSSTAALPSSTMSAPESGGDSTSMTAPQGTGGVSLPVGTSTSVAGGIATDLVFTAMPVPTSVSDSGVQAYAADSGS</sequence>
<protein>
    <submittedName>
        <fullName evidence="3">Uncharacterized protein</fullName>
    </submittedName>
</protein>
<proteinExistence type="predicted"/>
<keyword evidence="4" id="KW-1185">Reference proteome</keyword>
<dbReference type="EMBL" id="KB469301">
    <property type="protein sequence ID" value="EPQ55618.1"/>
    <property type="molecule type" value="Genomic_DNA"/>
</dbReference>
<gene>
    <name evidence="3" type="ORF">GLOTRDRAFT_121161</name>
</gene>
<dbReference type="HOGENOM" id="CLU_763021_0_0_1"/>
<dbReference type="GeneID" id="19300714"/>
<evidence type="ECO:0000256" key="2">
    <source>
        <dbReference type="SAM" id="Phobius"/>
    </source>
</evidence>
<feature type="region of interest" description="Disordered" evidence="1">
    <location>
        <begin position="268"/>
        <end position="324"/>
    </location>
</feature>
<feature type="region of interest" description="Disordered" evidence="1">
    <location>
        <begin position="181"/>
        <end position="224"/>
    </location>
</feature>
<dbReference type="Proteomes" id="UP000030669">
    <property type="component" value="Unassembled WGS sequence"/>
</dbReference>
<keyword evidence="2" id="KW-1133">Transmembrane helix</keyword>
<dbReference type="AlphaFoldDB" id="S7Q849"/>